<dbReference type="Proteomes" id="UP000650833">
    <property type="component" value="Unassembled WGS sequence"/>
</dbReference>
<accession>A0A8H7QGE8</accession>
<dbReference type="EMBL" id="JAEPRC010000771">
    <property type="protein sequence ID" value="KAG2191951.1"/>
    <property type="molecule type" value="Genomic_DNA"/>
</dbReference>
<keyword evidence="2" id="KW-1185">Reference proteome</keyword>
<dbReference type="AlphaFoldDB" id="A0A8H7QGE8"/>
<dbReference type="OrthoDB" id="2274173at2759"/>
<comment type="caution">
    <text evidence="1">The sequence shown here is derived from an EMBL/GenBank/DDBJ whole genome shotgun (WGS) entry which is preliminary data.</text>
</comment>
<organism evidence="1 2">
    <name type="scientific">Mucor plumbeus</name>
    <dbReference type="NCBI Taxonomy" id="97098"/>
    <lineage>
        <taxon>Eukaryota</taxon>
        <taxon>Fungi</taxon>
        <taxon>Fungi incertae sedis</taxon>
        <taxon>Mucoromycota</taxon>
        <taxon>Mucoromycotina</taxon>
        <taxon>Mucoromycetes</taxon>
        <taxon>Mucorales</taxon>
        <taxon>Mucorineae</taxon>
        <taxon>Mucoraceae</taxon>
        <taxon>Mucor</taxon>
    </lineage>
</organism>
<protein>
    <submittedName>
        <fullName evidence="1">Uncharacterized protein</fullName>
    </submittedName>
</protein>
<proteinExistence type="predicted"/>
<evidence type="ECO:0000313" key="2">
    <source>
        <dbReference type="Proteomes" id="UP000650833"/>
    </source>
</evidence>
<name>A0A8H7QGE8_9FUNG</name>
<evidence type="ECO:0000313" key="1">
    <source>
        <dbReference type="EMBL" id="KAG2191951.1"/>
    </source>
</evidence>
<sequence>MINFNRVVFEDGKGELRNEEGVELMEVDELDVQVRKLVTMKYYLNQQLDIEVETLENEEKPAVKTDLKKKKNKYTIYSEYDCYVKMHHRTHILGLSL</sequence>
<gene>
    <name evidence="1" type="ORF">INT46_007760</name>
</gene>
<reference evidence="1" key="1">
    <citation type="submission" date="2020-12" db="EMBL/GenBank/DDBJ databases">
        <title>Metabolic potential, ecology and presence of endohyphal bacteria is reflected in genomic diversity of Mucoromycotina.</title>
        <authorList>
            <person name="Muszewska A."/>
            <person name="Okrasinska A."/>
            <person name="Steczkiewicz K."/>
            <person name="Drgas O."/>
            <person name="Orlowska M."/>
            <person name="Perlinska-Lenart U."/>
            <person name="Aleksandrzak-Piekarczyk T."/>
            <person name="Szatraj K."/>
            <person name="Zielenkiewicz U."/>
            <person name="Pilsyk S."/>
            <person name="Malc E."/>
            <person name="Mieczkowski P."/>
            <person name="Kruszewska J.S."/>
            <person name="Biernat P."/>
            <person name="Pawlowska J."/>
        </authorList>
    </citation>
    <scope>NUCLEOTIDE SEQUENCE</scope>
    <source>
        <strain evidence="1">CBS 226.32</strain>
    </source>
</reference>